<keyword evidence="7" id="KW-1185">Reference proteome</keyword>
<dbReference type="OrthoDB" id="9801538at2"/>
<comment type="function">
    <text evidence="5">O-methyltransferase that catalyzes the 2 O-methylation steps in the ubiquinone biosynthetic pathway.</text>
</comment>
<dbReference type="EC" id="2.1.1.222" evidence="5"/>
<comment type="catalytic activity">
    <reaction evidence="5">
        <text>a 3-demethylubiquinol + S-adenosyl-L-methionine = a ubiquinol + S-adenosyl-L-homocysteine + H(+)</text>
        <dbReference type="Rhea" id="RHEA:44380"/>
        <dbReference type="Rhea" id="RHEA-COMP:9566"/>
        <dbReference type="Rhea" id="RHEA-COMP:10914"/>
        <dbReference type="ChEBI" id="CHEBI:15378"/>
        <dbReference type="ChEBI" id="CHEBI:17976"/>
        <dbReference type="ChEBI" id="CHEBI:57856"/>
        <dbReference type="ChEBI" id="CHEBI:59789"/>
        <dbReference type="ChEBI" id="CHEBI:84422"/>
        <dbReference type="EC" id="2.1.1.64"/>
    </reaction>
</comment>
<dbReference type="AlphaFoldDB" id="A0A5M6IVD0"/>
<comment type="catalytic activity">
    <reaction evidence="5">
        <text>a 3-(all-trans-polyprenyl)benzene-1,2-diol + S-adenosyl-L-methionine = a 2-methoxy-6-(all-trans-polyprenyl)phenol + S-adenosyl-L-homocysteine + H(+)</text>
        <dbReference type="Rhea" id="RHEA:31411"/>
        <dbReference type="Rhea" id="RHEA-COMP:9550"/>
        <dbReference type="Rhea" id="RHEA-COMP:9551"/>
        <dbReference type="ChEBI" id="CHEBI:15378"/>
        <dbReference type="ChEBI" id="CHEBI:57856"/>
        <dbReference type="ChEBI" id="CHEBI:59789"/>
        <dbReference type="ChEBI" id="CHEBI:62729"/>
        <dbReference type="ChEBI" id="CHEBI:62731"/>
        <dbReference type="EC" id="2.1.1.222"/>
    </reaction>
</comment>
<evidence type="ECO:0000256" key="1">
    <source>
        <dbReference type="ARBA" id="ARBA00022603"/>
    </source>
</evidence>
<proteinExistence type="inferred from homology"/>
<evidence type="ECO:0000256" key="3">
    <source>
        <dbReference type="ARBA" id="ARBA00022688"/>
    </source>
</evidence>
<reference evidence="6 7" key="1">
    <citation type="submission" date="2019-09" db="EMBL/GenBank/DDBJ databases">
        <title>Genome sequence of Rhodovastum atsumiense, a diverse member of the Acetobacteraceae family of non-sulfur purple photosynthetic bacteria.</title>
        <authorList>
            <person name="Meyer T."/>
            <person name="Kyndt J."/>
        </authorList>
    </citation>
    <scope>NUCLEOTIDE SEQUENCE [LARGE SCALE GENOMIC DNA]</scope>
    <source>
        <strain evidence="6 7">DSM 21279</strain>
    </source>
</reference>
<dbReference type="PANTHER" id="PTHR43464">
    <property type="entry name" value="METHYLTRANSFERASE"/>
    <property type="match status" value="1"/>
</dbReference>
<dbReference type="Proteomes" id="UP000325255">
    <property type="component" value="Unassembled WGS sequence"/>
</dbReference>
<keyword evidence="4 5" id="KW-0949">S-adenosyl-L-methionine</keyword>
<name>A0A5M6IVD0_9PROT</name>
<dbReference type="PANTHER" id="PTHR43464:SF19">
    <property type="entry name" value="UBIQUINONE BIOSYNTHESIS O-METHYLTRANSFERASE, MITOCHONDRIAL"/>
    <property type="match status" value="1"/>
</dbReference>
<dbReference type="CDD" id="cd02440">
    <property type="entry name" value="AdoMet_MTases"/>
    <property type="match status" value="1"/>
</dbReference>
<dbReference type="NCBIfam" id="TIGR01983">
    <property type="entry name" value="UbiG"/>
    <property type="match status" value="1"/>
</dbReference>
<organism evidence="6 7">
    <name type="scientific">Rhodovastum atsumiense</name>
    <dbReference type="NCBI Taxonomy" id="504468"/>
    <lineage>
        <taxon>Bacteria</taxon>
        <taxon>Pseudomonadati</taxon>
        <taxon>Pseudomonadota</taxon>
        <taxon>Alphaproteobacteria</taxon>
        <taxon>Acetobacterales</taxon>
        <taxon>Acetobacteraceae</taxon>
        <taxon>Rhodovastum</taxon>
    </lineage>
</organism>
<dbReference type="UniPathway" id="UPA00232"/>
<dbReference type="SUPFAM" id="SSF53335">
    <property type="entry name" value="S-adenosyl-L-methionine-dependent methyltransferases"/>
    <property type="match status" value="1"/>
</dbReference>
<gene>
    <name evidence="5 6" type="primary">ubiG</name>
    <name evidence="6" type="ORF">F1189_14590</name>
</gene>
<feature type="binding site" evidence="5">
    <location>
        <position position="41"/>
    </location>
    <ligand>
        <name>S-adenosyl-L-methionine</name>
        <dbReference type="ChEBI" id="CHEBI:59789"/>
    </ligand>
</feature>
<evidence type="ECO:0000256" key="5">
    <source>
        <dbReference type="HAMAP-Rule" id="MF_00472"/>
    </source>
</evidence>
<dbReference type="Gene3D" id="3.40.50.150">
    <property type="entry name" value="Vaccinia Virus protein VP39"/>
    <property type="match status" value="1"/>
</dbReference>
<accession>A0A5M6IVD0</accession>
<feature type="binding site" evidence="5">
    <location>
        <position position="123"/>
    </location>
    <ligand>
        <name>S-adenosyl-L-methionine</name>
        <dbReference type="ChEBI" id="CHEBI:59789"/>
    </ligand>
</feature>
<dbReference type="RefSeq" id="WP_150041559.1">
    <property type="nucleotide sequence ID" value="NZ_OW485601.1"/>
</dbReference>
<keyword evidence="1 5" id="KW-0489">Methyltransferase</keyword>
<evidence type="ECO:0000313" key="7">
    <source>
        <dbReference type="Proteomes" id="UP000325255"/>
    </source>
</evidence>
<dbReference type="Pfam" id="PF13489">
    <property type="entry name" value="Methyltransf_23"/>
    <property type="match status" value="1"/>
</dbReference>
<dbReference type="InterPro" id="IPR029063">
    <property type="entry name" value="SAM-dependent_MTases_sf"/>
</dbReference>
<evidence type="ECO:0000256" key="2">
    <source>
        <dbReference type="ARBA" id="ARBA00022679"/>
    </source>
</evidence>
<protein>
    <recommendedName>
        <fullName evidence="5">Ubiquinone biosynthesis O-methyltransferase</fullName>
    </recommendedName>
    <alternativeName>
        <fullName evidence="5">2-polyprenyl-6-hydroxyphenol methylase</fullName>
        <ecNumber evidence="5">2.1.1.222</ecNumber>
    </alternativeName>
    <alternativeName>
        <fullName evidence="5">3-demethylubiquinone 3-O-methyltransferase</fullName>
        <ecNumber evidence="5">2.1.1.64</ecNumber>
    </alternativeName>
</protein>
<dbReference type="InterPro" id="IPR010233">
    <property type="entry name" value="UbiG_MeTrfase"/>
</dbReference>
<dbReference type="EMBL" id="VWPK01000021">
    <property type="protein sequence ID" value="KAA5611365.1"/>
    <property type="molecule type" value="Genomic_DNA"/>
</dbReference>
<feature type="binding site" evidence="5">
    <location>
        <position position="59"/>
    </location>
    <ligand>
        <name>S-adenosyl-L-methionine</name>
        <dbReference type="ChEBI" id="CHEBI:59789"/>
    </ligand>
</feature>
<keyword evidence="3 5" id="KW-0831">Ubiquinone biosynthesis</keyword>
<comment type="similarity">
    <text evidence="5">Belongs to the methyltransferase superfamily. UbiG/COQ3 family.</text>
</comment>
<dbReference type="EC" id="2.1.1.64" evidence="5"/>
<dbReference type="GO" id="GO:0010420">
    <property type="term" value="F:polyprenyldihydroxybenzoate methyltransferase activity"/>
    <property type="evidence" value="ECO:0007669"/>
    <property type="project" value="InterPro"/>
</dbReference>
<dbReference type="GO" id="GO:0032259">
    <property type="term" value="P:methylation"/>
    <property type="evidence" value="ECO:0007669"/>
    <property type="project" value="UniProtKB-KW"/>
</dbReference>
<evidence type="ECO:0000313" key="6">
    <source>
        <dbReference type="EMBL" id="KAA5611365.1"/>
    </source>
</evidence>
<comment type="caution">
    <text evidence="6">The sequence shown here is derived from an EMBL/GenBank/DDBJ whole genome shotgun (WGS) entry which is preliminary data.</text>
</comment>
<feature type="binding site" evidence="5">
    <location>
        <position position="80"/>
    </location>
    <ligand>
        <name>S-adenosyl-L-methionine</name>
        <dbReference type="ChEBI" id="CHEBI:59789"/>
    </ligand>
</feature>
<keyword evidence="2 5" id="KW-0808">Transferase</keyword>
<comment type="pathway">
    <text evidence="5">Cofactor biosynthesis; ubiquinone biosynthesis.</text>
</comment>
<dbReference type="GO" id="GO:0061542">
    <property type="term" value="F:3-demethylubiquinol 3-O-methyltransferase activity"/>
    <property type="evidence" value="ECO:0007669"/>
    <property type="project" value="UniProtKB-UniRule"/>
</dbReference>
<dbReference type="GO" id="GO:0102208">
    <property type="term" value="F:2-polyprenyl-6-hydroxyphenol methylase activity"/>
    <property type="evidence" value="ECO:0007669"/>
    <property type="project" value="UniProtKB-EC"/>
</dbReference>
<evidence type="ECO:0000256" key="4">
    <source>
        <dbReference type="ARBA" id="ARBA00022691"/>
    </source>
</evidence>
<sequence length="234" mass="25243">MQAVADRGVSPEEIARFDALAGKWWDPDGPMKPLHRMNPARVGWIDSRIPPASRVLDVGCGAGLLAEALARRGHDVLGIDAAGEAIAAARAHAEGRGLKLAYREGVAGDLLAEGQRFPVVTALEVIEHVPDPAAFLHTLAGLLEPGGTLFLSTLNRTKRSFLVAKFGAEYVMRWLPVGTHDWRKFVTPAELGALARDAGLGVADITGLEFDPLGWRWRTGRDLSTNYLLQARAV</sequence>
<dbReference type="HAMAP" id="MF_00472">
    <property type="entry name" value="UbiG"/>
    <property type="match status" value="1"/>
</dbReference>